<dbReference type="EMBL" id="OZ034835">
    <property type="protein sequence ID" value="CAL1677457.1"/>
    <property type="molecule type" value="Genomic_DNA"/>
</dbReference>
<reference evidence="1" key="1">
    <citation type="submission" date="2024-04" db="EMBL/GenBank/DDBJ databases">
        <authorList>
            <consortium name="Molecular Ecology Group"/>
        </authorList>
    </citation>
    <scope>NUCLEOTIDE SEQUENCE</scope>
</reference>
<keyword evidence="2" id="KW-1185">Reference proteome</keyword>
<dbReference type="AlphaFoldDB" id="A0AAV2ND61"/>
<feature type="non-terminal residue" evidence="1">
    <location>
        <position position="1"/>
    </location>
</feature>
<evidence type="ECO:0000313" key="2">
    <source>
        <dbReference type="Proteomes" id="UP001497644"/>
    </source>
</evidence>
<accession>A0AAV2ND61</accession>
<protein>
    <submittedName>
        <fullName evidence="1">Uncharacterized protein</fullName>
    </submittedName>
</protein>
<name>A0AAV2ND61_9HYME</name>
<evidence type="ECO:0000313" key="1">
    <source>
        <dbReference type="EMBL" id="CAL1677457.1"/>
    </source>
</evidence>
<proteinExistence type="predicted"/>
<dbReference type="Proteomes" id="UP001497644">
    <property type="component" value="Chromosome 12"/>
</dbReference>
<sequence>VLITIIPQEEKSSQTTKLRRTTMTIEKILESIVELEDYIKSGVEEGARETTWRRLNNVPNTKRH</sequence>
<organism evidence="1 2">
    <name type="scientific">Lasius platythorax</name>
    <dbReference type="NCBI Taxonomy" id="488582"/>
    <lineage>
        <taxon>Eukaryota</taxon>
        <taxon>Metazoa</taxon>
        <taxon>Ecdysozoa</taxon>
        <taxon>Arthropoda</taxon>
        <taxon>Hexapoda</taxon>
        <taxon>Insecta</taxon>
        <taxon>Pterygota</taxon>
        <taxon>Neoptera</taxon>
        <taxon>Endopterygota</taxon>
        <taxon>Hymenoptera</taxon>
        <taxon>Apocrita</taxon>
        <taxon>Aculeata</taxon>
        <taxon>Formicoidea</taxon>
        <taxon>Formicidae</taxon>
        <taxon>Formicinae</taxon>
        <taxon>Lasius</taxon>
        <taxon>Lasius</taxon>
    </lineage>
</organism>
<gene>
    <name evidence="1" type="ORF">LPLAT_LOCUS3458</name>
</gene>